<dbReference type="PROSITE" id="PS51831">
    <property type="entry name" value="HD"/>
    <property type="match status" value="1"/>
</dbReference>
<dbReference type="InterPro" id="IPR006674">
    <property type="entry name" value="HD_domain"/>
</dbReference>
<dbReference type="SMART" id="SM00471">
    <property type="entry name" value="HDc"/>
    <property type="match status" value="1"/>
</dbReference>
<dbReference type="PROSITE" id="PS51832">
    <property type="entry name" value="HD_GYP"/>
    <property type="match status" value="1"/>
</dbReference>
<dbReference type="Pfam" id="PF01590">
    <property type="entry name" value="GAF"/>
    <property type="match status" value="1"/>
</dbReference>
<dbReference type="SUPFAM" id="SSF55781">
    <property type="entry name" value="GAF domain-like"/>
    <property type="match status" value="2"/>
</dbReference>
<evidence type="ECO:0000313" key="4">
    <source>
        <dbReference type="Proteomes" id="UP000007721"/>
    </source>
</evidence>
<dbReference type="EMBL" id="CP001390">
    <property type="protein sequence ID" value="ACM20068.1"/>
    <property type="molecule type" value="Genomic_DNA"/>
</dbReference>
<dbReference type="SUPFAM" id="SSF109604">
    <property type="entry name" value="HD-domain/PDEase-like"/>
    <property type="match status" value="1"/>
</dbReference>
<reference evidence="3 4" key="1">
    <citation type="submission" date="2009-01" db="EMBL/GenBank/DDBJ databases">
        <title>Complete sequence of Geobacter sp. FRC-32.</title>
        <authorList>
            <consortium name="US DOE Joint Genome Institute"/>
            <person name="Lucas S."/>
            <person name="Copeland A."/>
            <person name="Lapidus A."/>
            <person name="Glavina del Rio T."/>
            <person name="Dalin E."/>
            <person name="Tice H."/>
            <person name="Bruce D."/>
            <person name="Goodwin L."/>
            <person name="Pitluck S."/>
            <person name="Saunders E."/>
            <person name="Brettin T."/>
            <person name="Detter J.C."/>
            <person name="Han C."/>
            <person name="Larimer F."/>
            <person name="Land M."/>
            <person name="Hauser L."/>
            <person name="Kyrpides N."/>
            <person name="Ovchinnikova G."/>
            <person name="Kostka J."/>
            <person name="Richardson P."/>
        </authorList>
    </citation>
    <scope>NUCLEOTIDE SEQUENCE [LARGE SCALE GENOMIC DNA]</scope>
    <source>
        <strain evidence="4">DSM 22248 / JCM 15807 / FRC-32</strain>
    </source>
</reference>
<name>B9M6K8_GEODF</name>
<sequence length="538" mass="59170">MGEKFSEIVEETEKRARIAHVDNAVLSLCRLLAKMAGCSWAIVYLLDRERREFTQGRSCDFPSARLDLLKDIPLMPGKAPLLKKLLRERGHLLPDEPAGALLFTPLLNRFKEEFNLLVVPMKVNNQMTGAALVARALVQQPFSGSDIGLIQDIVANAALAVSYSTLLDESLDLAVDMGRRLDIIFALDEINKAISSSLSREKIIASAMQNIERLIQCDLVVLFGTENGSLSIMASACFSAELPHELKSGARPELGGSCVDQAYVKGESCYISSLRDLKKLPYLDNLLRETGMQSLIAIPMVSKEKVNGVLLLGDCDTDRFMQDDVFAVEKIAGQIAVALVNANLYEDLENLFIGTVASLANAIDAKSAWTKGHSERVMRVAGDLARALKLDEATIERVKIGGLLHDIGKIGIIEALLEKPEKIAEDDFPPMRLHPEKGVAILAPIEQLKGVLPGILHHHERYDGTGYPDQLKGEAIPLEARIITVADSFDAMVSVRPYKKGYTVEDALQELQRCAGTQFDPVVVACFCDHMKQKLKRL</sequence>
<evidence type="ECO:0000259" key="1">
    <source>
        <dbReference type="PROSITE" id="PS51831"/>
    </source>
</evidence>
<dbReference type="Pfam" id="PF13487">
    <property type="entry name" value="HD_5"/>
    <property type="match status" value="1"/>
</dbReference>
<dbReference type="eggNOG" id="COG2203">
    <property type="taxonomic scope" value="Bacteria"/>
</dbReference>
<gene>
    <name evidence="3" type="ordered locus">Geob_1710</name>
</gene>
<organism evidence="3 4">
    <name type="scientific">Geotalea daltonii (strain DSM 22248 / JCM 15807 / FRC-32)</name>
    <name type="common">Geobacter daltonii</name>
    <dbReference type="NCBI Taxonomy" id="316067"/>
    <lineage>
        <taxon>Bacteria</taxon>
        <taxon>Pseudomonadati</taxon>
        <taxon>Thermodesulfobacteriota</taxon>
        <taxon>Desulfuromonadia</taxon>
        <taxon>Geobacterales</taxon>
        <taxon>Geobacteraceae</taxon>
        <taxon>Geotalea</taxon>
    </lineage>
</organism>
<dbReference type="Gene3D" id="3.30.450.40">
    <property type="match status" value="2"/>
</dbReference>
<dbReference type="InterPro" id="IPR029016">
    <property type="entry name" value="GAF-like_dom_sf"/>
</dbReference>
<dbReference type="RefSeq" id="WP_012646797.1">
    <property type="nucleotide sequence ID" value="NC_011979.1"/>
</dbReference>
<dbReference type="STRING" id="316067.Geob_1710"/>
<dbReference type="PANTHER" id="PTHR43155">
    <property type="entry name" value="CYCLIC DI-GMP PHOSPHODIESTERASE PA4108-RELATED"/>
    <property type="match status" value="1"/>
</dbReference>
<evidence type="ECO:0000259" key="2">
    <source>
        <dbReference type="PROSITE" id="PS51832"/>
    </source>
</evidence>
<dbReference type="Proteomes" id="UP000007721">
    <property type="component" value="Chromosome"/>
</dbReference>
<dbReference type="KEGG" id="geo:Geob_1710"/>
<feature type="domain" description="HD" evidence="1">
    <location>
        <begin position="370"/>
        <end position="492"/>
    </location>
</feature>
<dbReference type="PANTHER" id="PTHR43155:SF2">
    <property type="entry name" value="CYCLIC DI-GMP PHOSPHODIESTERASE PA4108"/>
    <property type="match status" value="1"/>
</dbReference>
<dbReference type="Gene3D" id="1.10.3210.10">
    <property type="entry name" value="Hypothetical protein af1432"/>
    <property type="match status" value="1"/>
</dbReference>
<dbReference type="InterPro" id="IPR003607">
    <property type="entry name" value="HD/PDEase_dom"/>
</dbReference>
<keyword evidence="4" id="KW-1185">Reference proteome</keyword>
<dbReference type="eggNOG" id="COG2206">
    <property type="taxonomic scope" value="Bacteria"/>
</dbReference>
<evidence type="ECO:0000313" key="3">
    <source>
        <dbReference type="EMBL" id="ACM20068.1"/>
    </source>
</evidence>
<feature type="domain" description="HD-GYP" evidence="2">
    <location>
        <begin position="348"/>
        <end position="538"/>
    </location>
</feature>
<dbReference type="CDD" id="cd00077">
    <property type="entry name" value="HDc"/>
    <property type="match status" value="1"/>
</dbReference>
<protein>
    <submittedName>
        <fullName evidence="3">Sensor cyclic diguanylate phosphodiesterase, GAF and GAF domain-containing</fullName>
    </submittedName>
</protein>
<dbReference type="InterPro" id="IPR003018">
    <property type="entry name" value="GAF"/>
</dbReference>
<dbReference type="InterPro" id="IPR037522">
    <property type="entry name" value="HD_GYP_dom"/>
</dbReference>
<dbReference type="AlphaFoldDB" id="B9M6K8"/>
<dbReference type="SMART" id="SM00065">
    <property type="entry name" value="GAF"/>
    <property type="match status" value="2"/>
</dbReference>
<dbReference type="HOGENOM" id="CLU_000445_92_13_7"/>
<dbReference type="OrthoDB" id="9769359at2"/>
<proteinExistence type="predicted"/>
<accession>B9M6K8</accession>